<reference evidence="10" key="3">
    <citation type="submission" date="2016-05" db="EMBL/GenBank/DDBJ databases">
        <authorList>
            <person name="Dupont C."/>
            <person name="Santoro A."/>
        </authorList>
    </citation>
    <scope>NUCLEOTIDE SEQUENCE [LARGE SCALE GENOMIC DNA]</scope>
    <source>
        <strain evidence="10">U25</strain>
    </source>
</reference>
<evidence type="ECO:0000313" key="9">
    <source>
        <dbReference type="Proteomes" id="UP000030944"/>
    </source>
</evidence>
<evidence type="ECO:0000313" key="10">
    <source>
        <dbReference type="Proteomes" id="UP000241022"/>
    </source>
</evidence>
<sequence>MIFKTKKLERSLVFLNDTRDGIVSYCKINHPDEMILILKGHSKKGKMFVEGLVVPPFQEAAPTFAGFPANQLPFDSDYIGMVHSHPAGTAEPSSEDLHNFFGLVSVIVKAPYEDEDIFAWDSSGNPIPILDE</sequence>
<evidence type="ECO:0000256" key="1">
    <source>
        <dbReference type="ARBA" id="ARBA00022670"/>
    </source>
</evidence>
<protein>
    <submittedName>
        <fullName evidence="8">Peptidase</fullName>
    </submittedName>
    <submittedName>
        <fullName evidence="7">Prokaryotic JAB domain-like protein</fullName>
    </submittedName>
</protein>
<gene>
    <name evidence="8" type="ORF">A7X95_01125</name>
    <name evidence="7" type="ORF">T478_0650</name>
</gene>
<accession>A0A0A7V126</accession>
<dbReference type="AlphaFoldDB" id="A0A0A7V126"/>
<dbReference type="GeneID" id="24816542"/>
<evidence type="ECO:0000256" key="4">
    <source>
        <dbReference type="ARBA" id="ARBA00022833"/>
    </source>
</evidence>
<dbReference type="GO" id="GO:0008237">
    <property type="term" value="F:metallopeptidase activity"/>
    <property type="evidence" value="ECO:0007669"/>
    <property type="project" value="UniProtKB-KW"/>
</dbReference>
<keyword evidence="10" id="KW-1185">Reference proteome</keyword>
<evidence type="ECO:0000256" key="3">
    <source>
        <dbReference type="ARBA" id="ARBA00022801"/>
    </source>
</evidence>
<reference evidence="7 9" key="1">
    <citation type="journal article" date="2015" name="Proc. Natl. Acad. Sci. U.S.A.">
        <title>Genomic and proteomic characterization of "Candidatus Nitrosopelagicus brevis": An ammonia-oxidizing archaeon from the open ocean.</title>
        <authorList>
            <person name="Santoro A.E."/>
            <person name="Dupont C.L."/>
            <person name="Richter R.A."/>
            <person name="Craig M.T."/>
            <person name="Carini P."/>
            <person name="McIlvin M.R."/>
            <person name="Yang Y."/>
            <person name="Orsi W.D."/>
            <person name="Moran D.M."/>
            <person name="Saito M.A."/>
        </authorList>
    </citation>
    <scope>NUCLEOTIDE SEQUENCE [LARGE SCALE GENOMIC DNA]</scope>
    <source>
        <strain evidence="7">CN25</strain>
        <strain evidence="9">V2</strain>
    </source>
</reference>
<reference evidence="8 10" key="4">
    <citation type="submission" date="2018-04" db="EMBL/GenBank/DDBJ databases">
        <title>Transcriptomics of ammonia oxidizing archaea.</title>
        <authorList>
            <person name="Carini P."/>
        </authorList>
    </citation>
    <scope>NUCLEOTIDE SEQUENCE [LARGE SCALE GENOMIC DNA]</scope>
    <source>
        <strain evidence="8 10">U25</strain>
    </source>
</reference>
<dbReference type="KEGG" id="nbv:T478_0650"/>
<dbReference type="GO" id="GO:0046872">
    <property type="term" value="F:metal ion binding"/>
    <property type="evidence" value="ECO:0007669"/>
    <property type="project" value="UniProtKB-KW"/>
</dbReference>
<name>A0A0A7V126_9ARCH</name>
<dbReference type="SUPFAM" id="SSF102712">
    <property type="entry name" value="JAB1/MPN domain"/>
    <property type="match status" value="1"/>
</dbReference>
<evidence type="ECO:0000256" key="5">
    <source>
        <dbReference type="ARBA" id="ARBA00023049"/>
    </source>
</evidence>
<keyword evidence="2" id="KW-0479">Metal-binding</keyword>
<feature type="domain" description="JAB" evidence="6">
    <location>
        <begin position="19"/>
        <end position="120"/>
    </location>
</feature>
<reference evidence="8" key="2">
    <citation type="submission" date="2016-05" db="EMBL/GenBank/DDBJ databases">
        <authorList>
            <person name="Lavstsen T."/>
            <person name="Jespersen J.S."/>
        </authorList>
    </citation>
    <scope>NUCLEOTIDE SEQUENCE [LARGE SCALE GENOMIC DNA]</scope>
    <source>
        <strain evidence="8">U25</strain>
    </source>
</reference>
<keyword evidence="4" id="KW-0862">Zinc</keyword>
<evidence type="ECO:0000256" key="2">
    <source>
        <dbReference type="ARBA" id="ARBA00022723"/>
    </source>
</evidence>
<dbReference type="STRING" id="1410606.T478_0650"/>
<dbReference type="Pfam" id="PF14464">
    <property type="entry name" value="Prok-JAB"/>
    <property type="match status" value="1"/>
</dbReference>
<dbReference type="Proteomes" id="UP000241022">
    <property type="component" value="Unassembled WGS sequence"/>
</dbReference>
<dbReference type="EMBL" id="CP007026">
    <property type="protein sequence ID" value="AJA92558.1"/>
    <property type="molecule type" value="Genomic_DNA"/>
</dbReference>
<evidence type="ECO:0000313" key="8">
    <source>
        <dbReference type="EMBL" id="PTL87912.1"/>
    </source>
</evidence>
<keyword evidence="3" id="KW-0378">Hydrolase</keyword>
<dbReference type="Proteomes" id="UP000030944">
    <property type="component" value="Chromosome"/>
</dbReference>
<evidence type="ECO:0000259" key="6">
    <source>
        <dbReference type="Pfam" id="PF14464"/>
    </source>
</evidence>
<dbReference type="OrthoDB" id="4612at2157"/>
<proteinExistence type="predicted"/>
<dbReference type="GO" id="GO:0006508">
    <property type="term" value="P:proteolysis"/>
    <property type="evidence" value="ECO:0007669"/>
    <property type="project" value="UniProtKB-KW"/>
</dbReference>
<dbReference type="RefSeq" id="WP_048105158.1">
    <property type="nucleotide sequence ID" value="NZ_CP007026.1"/>
</dbReference>
<dbReference type="EMBL" id="LXWN01000001">
    <property type="protein sequence ID" value="PTL87912.1"/>
    <property type="molecule type" value="Genomic_DNA"/>
</dbReference>
<dbReference type="InterPro" id="IPR028090">
    <property type="entry name" value="JAB_dom_prok"/>
</dbReference>
<keyword evidence="1" id="KW-0645">Protease</keyword>
<organism evidence="7 9">
    <name type="scientific">Candidatus Nitrosopelagicus brevis</name>
    <dbReference type="NCBI Taxonomy" id="1410606"/>
    <lineage>
        <taxon>Archaea</taxon>
        <taxon>Nitrososphaerota</taxon>
    </lineage>
</organism>
<dbReference type="HOGENOM" id="CLU_116578_1_0_2"/>
<dbReference type="Gene3D" id="3.40.140.10">
    <property type="entry name" value="Cytidine Deaminase, domain 2"/>
    <property type="match status" value="1"/>
</dbReference>
<evidence type="ECO:0000313" key="7">
    <source>
        <dbReference type="EMBL" id="AJA92558.1"/>
    </source>
</evidence>
<keyword evidence="5" id="KW-0482">Metalloprotease</keyword>